<accession>A0A510I3V1</accession>
<name>A0A510I3V1_9VIBR</name>
<sequence>MKQLKVLPLVAIISGLMVGCGGGGGGGGSAPVITNYTFTFVAPKVQDLDKNANCTIFDRFEENGVDRVLNYNTLNGALDNALVAFYSDASGKRVGDIIRASNDKLVVTLESIPQGGSVTLQEQSHSIINAVTFSKDLLAADSSLRNVYLSANSFVSNTTCLVNNNYVPVNKNALDYKQANDASGNPYSTFYFDSQLDTVEANESRFTKGEVLPAISGEVTMIAQYRTQERSGLYQYGFEDWPESRMVFTGKTSTPLVSGSGINFSKIDIDAVYRNYSYRLAEISKSDSFYHPAVLNGDIWTFSVTGGIDTNGWQASYNDKVSEQWDIIVDDASLFALNNTQDVKPSVSGNEVALTDSIALNNEEGLQRFSYQQGATVGSTPYVLRHSVYSLIAGDLLVPDLELSNIPVEAAKELVVSNDSTMTQGYAFSEQANDLQVADFMTAYSHGDGADTRLDVMGIVKNEIQAHDAAIRVSQIKNLFLERTN</sequence>
<dbReference type="EMBL" id="AP019798">
    <property type="protein sequence ID" value="BBL88352.1"/>
    <property type="molecule type" value="Genomic_DNA"/>
</dbReference>
<evidence type="ECO:0000313" key="2">
    <source>
        <dbReference type="Proteomes" id="UP000315115"/>
    </source>
</evidence>
<keyword evidence="1" id="KW-0969">Cilium</keyword>
<dbReference type="RefSeq" id="WP_143692268.1">
    <property type="nucleotide sequence ID" value="NZ_AP019798.1"/>
</dbReference>
<evidence type="ECO:0000313" key="1">
    <source>
        <dbReference type="EMBL" id="BBL88352.1"/>
    </source>
</evidence>
<proteinExistence type="predicted"/>
<gene>
    <name evidence="1" type="ORF">VroAM7_10050</name>
</gene>
<dbReference type="AlphaFoldDB" id="A0A510I3V1"/>
<keyword evidence="1" id="KW-0282">Flagellum</keyword>
<reference evidence="2" key="1">
    <citation type="submission" date="2019-07" db="EMBL/GenBank/DDBJ databases">
        <title>Complete Genome Sequences of Vibrion rotiferianus strain AM7.</title>
        <authorList>
            <person name="Miyazaki K."/>
            <person name="Wiseschart A."/>
            <person name="Pootanakit K."/>
            <person name="Ishimori K."/>
            <person name="Kitahara K."/>
        </authorList>
    </citation>
    <scope>NUCLEOTIDE SEQUENCE [LARGE SCALE GENOMIC DNA]</scope>
    <source>
        <strain evidence="2">AM7</strain>
    </source>
</reference>
<organism evidence="1 2">
    <name type="scientific">Vibrio rotiferianus</name>
    <dbReference type="NCBI Taxonomy" id="190895"/>
    <lineage>
        <taxon>Bacteria</taxon>
        <taxon>Pseudomonadati</taxon>
        <taxon>Pseudomonadota</taxon>
        <taxon>Gammaproteobacteria</taxon>
        <taxon>Vibrionales</taxon>
        <taxon>Vibrionaceae</taxon>
        <taxon>Vibrio</taxon>
    </lineage>
</organism>
<keyword evidence="1" id="KW-0966">Cell projection</keyword>
<dbReference type="PROSITE" id="PS51257">
    <property type="entry name" value="PROKAR_LIPOPROTEIN"/>
    <property type="match status" value="1"/>
</dbReference>
<protein>
    <submittedName>
        <fullName evidence="1">Flagellar sheath protein A</fullName>
    </submittedName>
</protein>
<dbReference type="Proteomes" id="UP000315115">
    <property type="component" value="Chromosome 1"/>
</dbReference>